<dbReference type="GO" id="GO:0051920">
    <property type="term" value="F:peroxiredoxin activity"/>
    <property type="evidence" value="ECO:0007669"/>
    <property type="project" value="InterPro"/>
</dbReference>
<dbReference type="Gene3D" id="1.20.1290.10">
    <property type="entry name" value="AhpD-like"/>
    <property type="match status" value="1"/>
</dbReference>
<evidence type="ECO:0000313" key="2">
    <source>
        <dbReference type="EMBL" id="AMB88117.1"/>
    </source>
</evidence>
<keyword evidence="2" id="KW-0560">Oxidoreductase</keyword>
<sequence length="188" mass="20633">MSRLSTIHPSSASGIASEIYTSIKKAAGMVPNVYATIGTHSPTGLKAILELDEIIEKGTLSKIEIEAIRLTVGVNAGCDYCITAHTFLAQFAGLSQDTIKKIKIAQPTNIEKFDTLLDFTRTLISSKGVISFRSIQELFNVGYTEKNLIEICFVITSTKFTSLVNRINNTIIDFPHAESKDEIMQNQS</sequence>
<dbReference type="RefSeq" id="WP_039792943.1">
    <property type="nucleotide sequence ID" value="NZ_CP014135.1"/>
</dbReference>
<dbReference type="AlphaFoldDB" id="A0A0X1T7K5"/>
<dbReference type="Pfam" id="PF02627">
    <property type="entry name" value="CMD"/>
    <property type="match status" value="1"/>
</dbReference>
<name>A0A0X1T7K5_PSEAA</name>
<reference evidence="2 3" key="1">
    <citation type="submission" date="2016-01" db="EMBL/GenBank/DDBJ databases">
        <authorList>
            <person name="McClelland M."/>
            <person name="Jain A."/>
            <person name="Saraogi P."/>
            <person name="Mendelson R."/>
            <person name="Westerman R."/>
            <person name="SanMiguel P."/>
            <person name="Csonka L."/>
        </authorList>
    </citation>
    <scope>NUCLEOTIDE SEQUENCE [LARGE SCALE GENOMIC DNA]</scope>
    <source>
        <strain evidence="2 3">NCPPB 2472</strain>
    </source>
</reference>
<organism evidence="2 3">
    <name type="scientific">Pseudomonas agarici</name>
    <dbReference type="NCBI Taxonomy" id="46677"/>
    <lineage>
        <taxon>Bacteria</taxon>
        <taxon>Pseudomonadati</taxon>
        <taxon>Pseudomonadota</taxon>
        <taxon>Gammaproteobacteria</taxon>
        <taxon>Pseudomonadales</taxon>
        <taxon>Pseudomonadaceae</taxon>
        <taxon>Pseudomonas</taxon>
    </lineage>
</organism>
<dbReference type="KEGG" id="pagb:AWM79_23715"/>
<dbReference type="Proteomes" id="UP000063229">
    <property type="component" value="Chromosome"/>
</dbReference>
<gene>
    <name evidence="2" type="ORF">AWM79_23715</name>
</gene>
<dbReference type="EMBL" id="CP014135">
    <property type="protein sequence ID" value="AMB88117.1"/>
    <property type="molecule type" value="Genomic_DNA"/>
</dbReference>
<proteinExistence type="predicted"/>
<dbReference type="STRING" id="46677.AWM79_23715"/>
<dbReference type="InterPro" id="IPR029032">
    <property type="entry name" value="AhpD-like"/>
</dbReference>
<accession>A0A0X1T7K5</accession>
<protein>
    <submittedName>
        <fullName evidence="2">Alkylhydroperoxidase</fullName>
    </submittedName>
</protein>
<dbReference type="PANTHER" id="PTHR35446:SF3">
    <property type="entry name" value="CMD DOMAIN-CONTAINING PROTEIN"/>
    <property type="match status" value="1"/>
</dbReference>
<evidence type="ECO:0000259" key="1">
    <source>
        <dbReference type="Pfam" id="PF02627"/>
    </source>
</evidence>
<evidence type="ECO:0000313" key="3">
    <source>
        <dbReference type="Proteomes" id="UP000063229"/>
    </source>
</evidence>
<keyword evidence="2" id="KW-0575">Peroxidase</keyword>
<dbReference type="OrthoDB" id="9808310at2"/>
<dbReference type="PANTHER" id="PTHR35446">
    <property type="entry name" value="SI:CH211-175M2.5"/>
    <property type="match status" value="1"/>
</dbReference>
<feature type="domain" description="Carboxymuconolactone decarboxylase-like" evidence="1">
    <location>
        <begin position="47"/>
        <end position="100"/>
    </location>
</feature>
<keyword evidence="3" id="KW-1185">Reference proteome</keyword>
<dbReference type="InterPro" id="IPR003779">
    <property type="entry name" value="CMD-like"/>
</dbReference>
<dbReference type="SUPFAM" id="SSF69118">
    <property type="entry name" value="AhpD-like"/>
    <property type="match status" value="1"/>
</dbReference>